<reference evidence="2" key="1">
    <citation type="submission" date="2021-03" db="EMBL/GenBank/DDBJ databases">
        <title>Draft genome sequence of rust myrtle Austropuccinia psidii MF-1, a brazilian biotype.</title>
        <authorList>
            <person name="Quecine M.C."/>
            <person name="Pachon D.M.R."/>
            <person name="Bonatelli M.L."/>
            <person name="Correr F.H."/>
            <person name="Franceschini L.M."/>
            <person name="Leite T.F."/>
            <person name="Margarido G.R.A."/>
            <person name="Almeida C.A."/>
            <person name="Ferrarezi J.A."/>
            <person name="Labate C.A."/>
        </authorList>
    </citation>
    <scope>NUCLEOTIDE SEQUENCE</scope>
    <source>
        <strain evidence="2">MF-1</strain>
    </source>
</reference>
<comment type="caution">
    <text evidence="2">The sequence shown here is derived from an EMBL/GenBank/DDBJ whole genome shotgun (WGS) entry which is preliminary data.</text>
</comment>
<feature type="region of interest" description="Disordered" evidence="1">
    <location>
        <begin position="1"/>
        <end position="40"/>
    </location>
</feature>
<keyword evidence="3" id="KW-1185">Reference proteome</keyword>
<evidence type="ECO:0000313" key="2">
    <source>
        <dbReference type="EMBL" id="MBW0558074.1"/>
    </source>
</evidence>
<protein>
    <submittedName>
        <fullName evidence="2">Uncharacterized protein</fullName>
    </submittedName>
</protein>
<evidence type="ECO:0000313" key="3">
    <source>
        <dbReference type="Proteomes" id="UP000765509"/>
    </source>
</evidence>
<gene>
    <name evidence="2" type="ORF">O181_097789</name>
</gene>
<proteinExistence type="predicted"/>
<accession>A0A9Q3J9J6</accession>
<organism evidence="2 3">
    <name type="scientific">Austropuccinia psidii MF-1</name>
    <dbReference type="NCBI Taxonomy" id="1389203"/>
    <lineage>
        <taxon>Eukaryota</taxon>
        <taxon>Fungi</taxon>
        <taxon>Dikarya</taxon>
        <taxon>Basidiomycota</taxon>
        <taxon>Pucciniomycotina</taxon>
        <taxon>Pucciniomycetes</taxon>
        <taxon>Pucciniales</taxon>
        <taxon>Sphaerophragmiaceae</taxon>
        <taxon>Austropuccinia</taxon>
    </lineage>
</organism>
<name>A0A9Q3J9J6_9BASI</name>
<dbReference type="Proteomes" id="UP000765509">
    <property type="component" value="Unassembled WGS sequence"/>
</dbReference>
<dbReference type="AlphaFoldDB" id="A0A9Q3J9J6"/>
<evidence type="ECO:0000256" key="1">
    <source>
        <dbReference type="SAM" id="MobiDB-lite"/>
    </source>
</evidence>
<sequence>MAQKGHLGQNPTNERGWLGGLEAPRRQKDPPGPKSKMKAWGLVRWKLAKEANDGRICPNGHKAPKGTNWPQKIWCGQLAPTWFQVGIAATPMEEGQSLWL</sequence>
<dbReference type="EMBL" id="AVOT02066212">
    <property type="protein sequence ID" value="MBW0558074.1"/>
    <property type="molecule type" value="Genomic_DNA"/>
</dbReference>